<reference evidence="6 7" key="1">
    <citation type="journal article" date="2014" name="Int. J. Syst. Evol. Microbiol.">
        <title>Jeotgalibaca dankookensis gen. nov., sp. nov., a member of the family Carnobacteriaceae, isolated from seujeot (Korean traditional food).</title>
        <authorList>
            <person name="Lee D.G."/>
            <person name="Trujillo M.E."/>
            <person name="Kang H."/>
            <person name="Ahn T.Y."/>
        </authorList>
    </citation>
    <scope>NUCLEOTIDE SEQUENCE [LARGE SCALE GENOMIC DNA]</scope>
    <source>
        <strain evidence="6 7">EX-07</strain>
    </source>
</reference>
<dbReference type="EMBL" id="CP019728">
    <property type="protein sequence ID" value="AQS52467.1"/>
    <property type="molecule type" value="Genomic_DNA"/>
</dbReference>
<keyword evidence="2" id="KW-0658">Purine biosynthesis</keyword>
<evidence type="ECO:0000259" key="5">
    <source>
        <dbReference type="PROSITE" id="PS50975"/>
    </source>
</evidence>
<dbReference type="InterPro" id="IPR013815">
    <property type="entry name" value="ATP_grasp_subdomain_1"/>
</dbReference>
<dbReference type="PANTHER" id="PTHR11609">
    <property type="entry name" value="PURINE BIOSYNTHESIS PROTEIN 6/7, PUR6/7"/>
    <property type="match status" value="1"/>
</dbReference>
<dbReference type="Pfam" id="PF02222">
    <property type="entry name" value="ATP-grasp"/>
    <property type="match status" value="1"/>
</dbReference>
<dbReference type="GO" id="GO:0006164">
    <property type="term" value="P:purine nucleotide biosynthetic process"/>
    <property type="evidence" value="ECO:0007669"/>
    <property type="project" value="UniProtKB-KW"/>
</dbReference>
<dbReference type="PANTHER" id="PTHR11609:SF5">
    <property type="entry name" value="PHOSPHORIBOSYLAMINOIMIDAZOLE CARBOXYLASE"/>
    <property type="match status" value="1"/>
</dbReference>
<evidence type="ECO:0000256" key="1">
    <source>
        <dbReference type="ARBA" id="ARBA00022741"/>
    </source>
</evidence>
<keyword evidence="6" id="KW-0436">Ligase</keyword>
<dbReference type="Gene3D" id="3.30.470.20">
    <property type="entry name" value="ATP-grasp fold, B domain"/>
    <property type="match status" value="1"/>
</dbReference>
<name>A0A1S6ILR2_9LACT</name>
<dbReference type="InterPro" id="IPR011761">
    <property type="entry name" value="ATP-grasp"/>
</dbReference>
<dbReference type="RefSeq" id="WP_062471446.1">
    <property type="nucleotide sequence ID" value="NZ_BBYN01000029.1"/>
</dbReference>
<dbReference type="OrthoDB" id="9804625at2"/>
<dbReference type="InterPro" id="IPR003135">
    <property type="entry name" value="ATP-grasp_carboxylate-amine"/>
</dbReference>
<dbReference type="PROSITE" id="PS50975">
    <property type="entry name" value="ATP_GRASP"/>
    <property type="match status" value="1"/>
</dbReference>
<keyword evidence="7" id="KW-1185">Reference proteome</keyword>
<dbReference type="EC" id="6.3.4.18" evidence="6"/>
<keyword evidence="3 4" id="KW-0067">ATP-binding</keyword>
<feature type="domain" description="ATP-grasp" evidence="5">
    <location>
        <begin position="91"/>
        <end position="277"/>
    </location>
</feature>
<dbReference type="Gene3D" id="3.30.1490.20">
    <property type="entry name" value="ATP-grasp fold, A domain"/>
    <property type="match status" value="1"/>
</dbReference>
<dbReference type="GO" id="GO:0005829">
    <property type="term" value="C:cytosol"/>
    <property type="evidence" value="ECO:0007669"/>
    <property type="project" value="TreeGrafter"/>
</dbReference>
<evidence type="ECO:0000313" key="7">
    <source>
        <dbReference type="Proteomes" id="UP000188993"/>
    </source>
</evidence>
<sequence length="338" mass="37788">MANYNLPGQTLGIIGNTGITNELARAAKKSGYKVRVYPNQASLMELAEKSDLLLFESALVDTDLLKKIKNYIEIPQLADVLTVAQDRYIQKAFLENLNINVLPYTTITSIADIEQSIAGIGFPCILKTIRLEEVGLDNVILYSREDYPKAQKLLETGACILESWITLDKELAVSFVIGKNGQIEAFPVTETFYQSQHLRGVSAPAKIDKEIEQAVLEMGHSIAKAMATTGLLTIEFFLTAIGNLYVKQVIVGPHRLLDYTLNATNISQYDAFVKAVCGLPLPKVIITQAMTNYSFKADQKAELFYQLKVQPNWYLHMNDDHCFINTSDQDWQALNELL</sequence>
<evidence type="ECO:0000256" key="3">
    <source>
        <dbReference type="ARBA" id="ARBA00022840"/>
    </source>
</evidence>
<proteinExistence type="predicted"/>
<keyword evidence="1 4" id="KW-0547">Nucleotide-binding</keyword>
<dbReference type="GO" id="GO:0034028">
    <property type="term" value="F:5-(carboxyamino)imidazole ribonucleotide synthase activity"/>
    <property type="evidence" value="ECO:0007669"/>
    <property type="project" value="UniProtKB-EC"/>
</dbReference>
<evidence type="ECO:0000313" key="6">
    <source>
        <dbReference type="EMBL" id="AQS52467.1"/>
    </source>
</evidence>
<organism evidence="6 7">
    <name type="scientific">Jeotgalibaca dankookensis</name>
    <dbReference type="NCBI Taxonomy" id="708126"/>
    <lineage>
        <taxon>Bacteria</taxon>
        <taxon>Bacillati</taxon>
        <taxon>Bacillota</taxon>
        <taxon>Bacilli</taxon>
        <taxon>Lactobacillales</taxon>
        <taxon>Carnobacteriaceae</taxon>
        <taxon>Jeotgalibaca</taxon>
    </lineage>
</organism>
<gene>
    <name evidence="6" type="primary">purK</name>
    <name evidence="6" type="ORF">BW727_100057</name>
</gene>
<dbReference type="Proteomes" id="UP000188993">
    <property type="component" value="Chromosome"/>
</dbReference>
<evidence type="ECO:0000256" key="4">
    <source>
        <dbReference type="PROSITE-ProRule" id="PRU00409"/>
    </source>
</evidence>
<protein>
    <submittedName>
        <fullName evidence="6">N5-carboxyaminoimidazole ribonucleotide synthase</fullName>
        <ecNumber evidence="6">6.3.4.18</ecNumber>
    </submittedName>
</protein>
<evidence type="ECO:0000256" key="2">
    <source>
        <dbReference type="ARBA" id="ARBA00022755"/>
    </source>
</evidence>
<dbReference type="GO" id="GO:0005524">
    <property type="term" value="F:ATP binding"/>
    <property type="evidence" value="ECO:0007669"/>
    <property type="project" value="UniProtKB-UniRule"/>
</dbReference>
<dbReference type="GO" id="GO:0046872">
    <property type="term" value="F:metal ion binding"/>
    <property type="evidence" value="ECO:0007669"/>
    <property type="project" value="InterPro"/>
</dbReference>
<dbReference type="SUPFAM" id="SSF56059">
    <property type="entry name" value="Glutathione synthetase ATP-binding domain-like"/>
    <property type="match status" value="1"/>
</dbReference>
<dbReference type="KEGG" id="jda:BW727_100057"/>
<accession>A0A1S6ILR2</accession>
<dbReference type="AlphaFoldDB" id="A0A1S6ILR2"/>
<dbReference type="STRING" id="708126.BW727_100057"/>